<evidence type="ECO:0000256" key="1">
    <source>
        <dbReference type="ARBA" id="ARBA00022729"/>
    </source>
</evidence>
<dbReference type="eggNOG" id="ENOG502SWJ5">
    <property type="taxonomic scope" value="Eukaryota"/>
</dbReference>
<gene>
    <name evidence="3" type="ORF">TSTA_112260</name>
</gene>
<dbReference type="InterPro" id="IPR014756">
    <property type="entry name" value="Ig_E-set"/>
</dbReference>
<dbReference type="InParanoid" id="B8MAG9"/>
<keyword evidence="1" id="KW-0732">Signal</keyword>
<dbReference type="GeneID" id="8098881"/>
<name>B8MAG9_TALSN</name>
<dbReference type="PANTHER" id="PTHR46769:SF2">
    <property type="entry name" value="FIBROCYSTIN-L ISOFORM 2 PRECURSOR-RELATED"/>
    <property type="match status" value="1"/>
</dbReference>
<dbReference type="HOGENOM" id="CLU_361753_0_0_1"/>
<dbReference type="SUPFAM" id="SSF81296">
    <property type="entry name" value="E set domains"/>
    <property type="match status" value="5"/>
</dbReference>
<dbReference type="Proteomes" id="UP000001745">
    <property type="component" value="Unassembled WGS sequence"/>
</dbReference>
<feature type="domain" description="IPT/TIG" evidence="2">
    <location>
        <begin position="60"/>
        <end position="148"/>
    </location>
</feature>
<protein>
    <recommendedName>
        <fullName evidence="2">IPT/TIG domain-containing protein</fullName>
    </recommendedName>
</protein>
<reference evidence="4" key="1">
    <citation type="journal article" date="2015" name="Genome Announc.">
        <title>Genome sequence of the AIDS-associated pathogen Penicillium marneffei (ATCC18224) and its near taxonomic relative Talaromyces stipitatus (ATCC10500).</title>
        <authorList>
            <person name="Nierman W.C."/>
            <person name="Fedorova-Abrams N.D."/>
            <person name="Andrianopoulos A."/>
        </authorList>
    </citation>
    <scope>NUCLEOTIDE SEQUENCE [LARGE SCALE GENOMIC DNA]</scope>
    <source>
        <strain evidence="4">ATCC 10500 / CBS 375.48 / QM 6759 / NRRL 1006</strain>
    </source>
</reference>
<dbReference type="PANTHER" id="PTHR46769">
    <property type="entry name" value="POLYCYSTIC KIDNEY AND HEPATIC DISEASE 1 (AUTOSOMAL RECESSIVE)-LIKE 1"/>
    <property type="match status" value="1"/>
</dbReference>
<evidence type="ECO:0000259" key="2">
    <source>
        <dbReference type="SMART" id="SM00429"/>
    </source>
</evidence>
<dbReference type="Pfam" id="PF01833">
    <property type="entry name" value="TIG"/>
    <property type="match status" value="5"/>
</dbReference>
<evidence type="ECO:0000313" key="3">
    <source>
        <dbReference type="EMBL" id="EED17393.1"/>
    </source>
</evidence>
<dbReference type="RefSeq" id="XP_002481385.1">
    <property type="nucleotide sequence ID" value="XM_002481340.1"/>
</dbReference>
<accession>B8MAG9</accession>
<dbReference type="OrthoDB" id="4368023at2759"/>
<dbReference type="SMART" id="SM00429">
    <property type="entry name" value="IPT"/>
    <property type="match status" value="4"/>
</dbReference>
<dbReference type="CDD" id="cd00102">
    <property type="entry name" value="IPT"/>
    <property type="match status" value="3"/>
</dbReference>
<dbReference type="InterPro" id="IPR002909">
    <property type="entry name" value="IPT_dom"/>
</dbReference>
<evidence type="ECO:0000313" key="4">
    <source>
        <dbReference type="Proteomes" id="UP000001745"/>
    </source>
</evidence>
<keyword evidence="4" id="KW-1185">Reference proteome</keyword>
<sequence length="773" mass="79375">MTSGTGVTTVTVVPSGSTATTVSVVTPVWPYAVGAARVAVTTAAGTSTQPVFFNFTSITIPVLTSLNPTHGPLPGGNTTIITGSNLLYTTGVTFTQGATTVPASSFAVLSNTQLAVVVPPAPAGPGAASVSVRNGAGSSATTLTYTYDSAVALPTVMSVVPNNGPASGGNTVALTGTGFSYATRVNFGSTPAPSFSVTSDTSITATVPPGTGTVTVTVSSPAGNGVVGAPYTYNAAPTPSISSGNTVTITGTNLNTVTAVRFNGTPATIFTILSPTAINVTAPAGSVAGPVNPSCTYTYIALPAPVSIFPTAGIISRGTPVAITGTGLTGTSSVLFGTTPAASITVVSDTEVDAITPPHAVGTVPIIITTPGGTDTSTSFSFQPPPVITSSSPSQGSESGGTTVTINGAGLIIASGVYFGATPAASFTLVSDNLITAVSPPGTGVVAITVSTPAAFSNGAKLVMADAMVEEPATTTRSGHVITPSTRAREAIGSTNNTSNVKASKKSMTQMELTASVMIQEQSNTIKALQTQLETVQCQSIEECKQLREQLETMANTPINAALMQTKSQPSFADMISSQSSHQQDTHLGPLAPPTVANTLFCTIDTSRVGEEDKAKAQIANIRQQIEKEMRGTMAKDPKNADRVKVICRHEDEIQQVKEATQKINMPGMRVLRDQLYPVKIDNANQTAVLDADGNILPGAVEVLGKENNVNIAKISWISKKDSNKAYGSIVVYITKGTDAKQLIDGNYFDITGESAYTRIFEQWMGLAQYFNY</sequence>
<dbReference type="VEuPathDB" id="FungiDB:TSTA_112260"/>
<dbReference type="STRING" id="441959.B8MAG9"/>
<dbReference type="InterPro" id="IPR013783">
    <property type="entry name" value="Ig-like_fold"/>
</dbReference>
<feature type="domain" description="IPT/TIG" evidence="2">
    <location>
        <begin position="302"/>
        <end position="383"/>
    </location>
</feature>
<organism evidence="3 4">
    <name type="scientific">Talaromyces stipitatus (strain ATCC 10500 / CBS 375.48 / QM 6759 / NRRL 1006)</name>
    <name type="common">Penicillium stipitatum</name>
    <dbReference type="NCBI Taxonomy" id="441959"/>
    <lineage>
        <taxon>Eukaryota</taxon>
        <taxon>Fungi</taxon>
        <taxon>Dikarya</taxon>
        <taxon>Ascomycota</taxon>
        <taxon>Pezizomycotina</taxon>
        <taxon>Eurotiomycetes</taxon>
        <taxon>Eurotiomycetidae</taxon>
        <taxon>Eurotiales</taxon>
        <taxon>Trichocomaceae</taxon>
        <taxon>Talaromyces</taxon>
        <taxon>Talaromyces sect. Talaromyces</taxon>
    </lineage>
</organism>
<dbReference type="InterPro" id="IPR052387">
    <property type="entry name" value="Fibrocystin"/>
</dbReference>
<feature type="domain" description="IPT/TIG" evidence="2">
    <location>
        <begin position="385"/>
        <end position="468"/>
    </location>
</feature>
<dbReference type="PhylomeDB" id="B8MAG9"/>
<dbReference type="AlphaFoldDB" id="B8MAG9"/>
<proteinExistence type="predicted"/>
<dbReference type="EMBL" id="EQ962655">
    <property type="protein sequence ID" value="EED17393.1"/>
    <property type="molecule type" value="Genomic_DNA"/>
</dbReference>
<feature type="domain" description="IPT/TIG" evidence="2">
    <location>
        <begin position="153"/>
        <end position="234"/>
    </location>
</feature>
<dbReference type="Gene3D" id="2.60.40.10">
    <property type="entry name" value="Immunoglobulins"/>
    <property type="match status" value="5"/>
</dbReference>